<evidence type="ECO:0000256" key="2">
    <source>
        <dbReference type="ARBA" id="ARBA00022692"/>
    </source>
</evidence>
<feature type="domain" description="ABC-2 type transporter transmembrane" evidence="6">
    <location>
        <begin position="4"/>
        <end position="217"/>
    </location>
</feature>
<accession>A0A9D2G9B8</accession>
<keyword evidence="2 5" id="KW-0812">Transmembrane</keyword>
<evidence type="ECO:0000259" key="6">
    <source>
        <dbReference type="Pfam" id="PF01061"/>
    </source>
</evidence>
<feature type="transmembrane region" description="Helical" evidence="5">
    <location>
        <begin position="207"/>
        <end position="224"/>
    </location>
</feature>
<dbReference type="AlphaFoldDB" id="A0A9D2G9B8"/>
<comment type="subcellular location">
    <subcellularLocation>
        <location evidence="1">Membrane</location>
        <topology evidence="1">Multi-pass membrane protein</topology>
    </subcellularLocation>
</comment>
<evidence type="ECO:0000313" key="7">
    <source>
        <dbReference type="EMBL" id="HIZ74577.1"/>
    </source>
</evidence>
<evidence type="ECO:0000313" key="8">
    <source>
        <dbReference type="Proteomes" id="UP000824116"/>
    </source>
</evidence>
<evidence type="ECO:0000256" key="4">
    <source>
        <dbReference type="ARBA" id="ARBA00023136"/>
    </source>
</evidence>
<dbReference type="EMBL" id="DXAY01000117">
    <property type="protein sequence ID" value="HIZ74577.1"/>
    <property type="molecule type" value="Genomic_DNA"/>
</dbReference>
<feature type="transmembrane region" description="Helical" evidence="5">
    <location>
        <begin position="21"/>
        <end position="48"/>
    </location>
</feature>
<dbReference type="GO" id="GO:0016020">
    <property type="term" value="C:membrane"/>
    <property type="evidence" value="ECO:0007669"/>
    <property type="project" value="UniProtKB-SubCell"/>
</dbReference>
<evidence type="ECO:0000256" key="3">
    <source>
        <dbReference type="ARBA" id="ARBA00022989"/>
    </source>
</evidence>
<keyword evidence="3 5" id="KW-1133">Transmembrane helix</keyword>
<feature type="transmembrane region" description="Helical" evidence="5">
    <location>
        <begin position="86"/>
        <end position="106"/>
    </location>
</feature>
<reference evidence="7" key="1">
    <citation type="journal article" date="2021" name="PeerJ">
        <title>Extensive microbial diversity within the chicken gut microbiome revealed by metagenomics and culture.</title>
        <authorList>
            <person name="Gilroy R."/>
            <person name="Ravi A."/>
            <person name="Getino M."/>
            <person name="Pursley I."/>
            <person name="Horton D.L."/>
            <person name="Alikhan N.F."/>
            <person name="Baker D."/>
            <person name="Gharbi K."/>
            <person name="Hall N."/>
            <person name="Watson M."/>
            <person name="Adriaenssens E.M."/>
            <person name="Foster-Nyarko E."/>
            <person name="Jarju S."/>
            <person name="Secka A."/>
            <person name="Antonio M."/>
            <person name="Oren A."/>
            <person name="Chaudhuri R.R."/>
            <person name="La Ragione R."/>
            <person name="Hildebrand F."/>
            <person name="Pallen M.J."/>
        </authorList>
    </citation>
    <scope>NUCLEOTIDE SEQUENCE</scope>
    <source>
        <strain evidence="7">CHK196-3914</strain>
    </source>
</reference>
<dbReference type="InterPro" id="IPR013525">
    <property type="entry name" value="ABC2_TM"/>
</dbReference>
<gene>
    <name evidence="7" type="ORF">H9723_04935</name>
</gene>
<evidence type="ECO:0000256" key="1">
    <source>
        <dbReference type="ARBA" id="ARBA00004141"/>
    </source>
</evidence>
<reference evidence="7" key="2">
    <citation type="submission" date="2021-04" db="EMBL/GenBank/DDBJ databases">
        <authorList>
            <person name="Gilroy R."/>
        </authorList>
    </citation>
    <scope>NUCLEOTIDE SEQUENCE</scope>
    <source>
        <strain evidence="7">CHK196-3914</strain>
    </source>
</reference>
<comment type="caution">
    <text evidence="7">The sequence shown here is derived from an EMBL/GenBank/DDBJ whole genome shotgun (WGS) entry which is preliminary data.</text>
</comment>
<dbReference type="Proteomes" id="UP000824116">
    <property type="component" value="Unassembled WGS sequence"/>
</dbReference>
<proteinExistence type="predicted"/>
<keyword evidence="4 5" id="KW-0472">Membrane</keyword>
<name>A0A9D2G9B8_9FIRM</name>
<organism evidence="7 8">
    <name type="scientific">Candidatus Mediterraneibacter stercoravium</name>
    <dbReference type="NCBI Taxonomy" id="2838685"/>
    <lineage>
        <taxon>Bacteria</taxon>
        <taxon>Bacillati</taxon>
        <taxon>Bacillota</taxon>
        <taxon>Clostridia</taxon>
        <taxon>Lachnospirales</taxon>
        <taxon>Lachnospiraceae</taxon>
        <taxon>Mediterraneibacter</taxon>
    </lineage>
</organism>
<feature type="transmembrane region" description="Helical" evidence="5">
    <location>
        <begin position="173"/>
        <end position="195"/>
    </location>
</feature>
<feature type="transmembrane region" description="Helical" evidence="5">
    <location>
        <begin position="230"/>
        <end position="248"/>
    </location>
</feature>
<evidence type="ECO:0000256" key="5">
    <source>
        <dbReference type="SAM" id="Phobius"/>
    </source>
</evidence>
<feature type="transmembrane region" description="Helical" evidence="5">
    <location>
        <begin position="127"/>
        <end position="153"/>
    </location>
</feature>
<protein>
    <submittedName>
        <fullName evidence="7">ABC transporter permease</fullName>
    </submittedName>
</protein>
<dbReference type="GO" id="GO:0140359">
    <property type="term" value="F:ABC-type transporter activity"/>
    <property type="evidence" value="ECO:0007669"/>
    <property type="project" value="InterPro"/>
</dbReference>
<dbReference type="Pfam" id="PF01061">
    <property type="entry name" value="ABC2_membrane"/>
    <property type="match status" value="1"/>
</dbReference>
<sequence length="262" mass="28932">MKTAIYAVIRKDFKSVTDNRQLFLPILLVPVILIVIIPTIFVLTIYFVPEEMGDLETLLSMLPESAGNAGIQHTILRVILNNLLPVFFLIIPIMTSSVMAASSFVGEKEKYTLETLLYCPLSLGQIFYAKIMASFLMSMLVSLLSFAAMILVMETEIAVMFGSIILPSLSWPVLLLLLSPSVSLIAITLIVRGSAKAQSMEESQQKAVFLILPLMLLIVGQFAGILLVSVWLLLVLSAICAFAAWILIRGCRNRFTCESLLQ</sequence>